<name>A0ABR2YMN0_9CHLO</name>
<reference evidence="1 2" key="1">
    <citation type="journal article" date="2024" name="Nat. Commun.">
        <title>Phylogenomics reveals the evolutionary origins of lichenization in chlorophyte algae.</title>
        <authorList>
            <person name="Puginier C."/>
            <person name="Libourel C."/>
            <person name="Otte J."/>
            <person name="Skaloud P."/>
            <person name="Haon M."/>
            <person name="Grisel S."/>
            <person name="Petersen M."/>
            <person name="Berrin J.G."/>
            <person name="Delaux P.M."/>
            <person name="Dal Grande F."/>
            <person name="Keller J."/>
        </authorList>
    </citation>
    <scope>NUCLEOTIDE SEQUENCE [LARGE SCALE GENOMIC DNA]</scope>
    <source>
        <strain evidence="1 2">SAG 216-7</strain>
    </source>
</reference>
<sequence>MIALACVVELLKARGGMTEDQMRRVLDAICRLSRPQTDMELLRLIFQKLAICCHCKLVGCWRKSALEPLVARLDHASRAVCSAVPCWTQRASQP</sequence>
<dbReference type="EMBL" id="JALJOT010000008">
    <property type="protein sequence ID" value="KAK9908268.1"/>
    <property type="molecule type" value="Genomic_DNA"/>
</dbReference>
<keyword evidence="2" id="KW-1185">Reference proteome</keyword>
<comment type="caution">
    <text evidence="1">The sequence shown here is derived from an EMBL/GenBank/DDBJ whole genome shotgun (WGS) entry which is preliminary data.</text>
</comment>
<gene>
    <name evidence="1" type="ORF">WJX75_005163</name>
</gene>
<organism evidence="1 2">
    <name type="scientific">Coccomyxa subellipsoidea</name>
    <dbReference type="NCBI Taxonomy" id="248742"/>
    <lineage>
        <taxon>Eukaryota</taxon>
        <taxon>Viridiplantae</taxon>
        <taxon>Chlorophyta</taxon>
        <taxon>core chlorophytes</taxon>
        <taxon>Trebouxiophyceae</taxon>
        <taxon>Trebouxiophyceae incertae sedis</taxon>
        <taxon>Coccomyxaceae</taxon>
        <taxon>Coccomyxa</taxon>
    </lineage>
</organism>
<proteinExistence type="predicted"/>
<dbReference type="Proteomes" id="UP001491310">
    <property type="component" value="Unassembled WGS sequence"/>
</dbReference>
<evidence type="ECO:0000313" key="2">
    <source>
        <dbReference type="Proteomes" id="UP001491310"/>
    </source>
</evidence>
<protein>
    <submittedName>
        <fullName evidence="1">Uncharacterized protein</fullName>
    </submittedName>
</protein>
<accession>A0ABR2YMN0</accession>
<evidence type="ECO:0000313" key="1">
    <source>
        <dbReference type="EMBL" id="KAK9908268.1"/>
    </source>
</evidence>